<name>A0A1T4NJE0_9SPIR</name>
<dbReference type="SUPFAM" id="SSF53850">
    <property type="entry name" value="Periplasmic binding protein-like II"/>
    <property type="match status" value="2"/>
</dbReference>
<protein>
    <submittedName>
        <fullName evidence="4">Amino acid ABC transporter substrate-binding protein, PAAT family (TC 3.A.1.3.-)</fullName>
    </submittedName>
</protein>
<keyword evidence="5" id="KW-1185">Reference proteome</keyword>
<evidence type="ECO:0000256" key="2">
    <source>
        <dbReference type="SAM" id="SignalP"/>
    </source>
</evidence>
<proteinExistence type="predicted"/>
<dbReference type="RefSeq" id="WP_078930986.1">
    <property type="nucleotide sequence ID" value="NZ_CAMFAQ010000019.1"/>
</dbReference>
<dbReference type="EMBL" id="FUXC01000006">
    <property type="protein sequence ID" value="SJZ79372.1"/>
    <property type="molecule type" value="Genomic_DNA"/>
</dbReference>
<dbReference type="PANTHER" id="PTHR35936:SF17">
    <property type="entry name" value="ARGININE-BINDING EXTRACELLULAR PROTEIN ARTP"/>
    <property type="match status" value="1"/>
</dbReference>
<evidence type="ECO:0000313" key="5">
    <source>
        <dbReference type="Proteomes" id="UP000190395"/>
    </source>
</evidence>
<feature type="chain" id="PRO_5012730171" evidence="2">
    <location>
        <begin position="19"/>
        <end position="257"/>
    </location>
</feature>
<dbReference type="PANTHER" id="PTHR35936">
    <property type="entry name" value="MEMBRANE-BOUND LYTIC MUREIN TRANSGLYCOSYLASE F"/>
    <property type="match status" value="1"/>
</dbReference>
<evidence type="ECO:0000256" key="1">
    <source>
        <dbReference type="ARBA" id="ARBA00022729"/>
    </source>
</evidence>
<feature type="domain" description="Solute-binding protein family 3/N-terminal" evidence="3">
    <location>
        <begin position="166"/>
        <end position="257"/>
    </location>
</feature>
<evidence type="ECO:0000313" key="4">
    <source>
        <dbReference type="EMBL" id="SJZ79372.1"/>
    </source>
</evidence>
<feature type="signal peptide" evidence="2">
    <location>
        <begin position="1"/>
        <end position="18"/>
    </location>
</feature>
<dbReference type="OrthoDB" id="9774451at2"/>
<dbReference type="STRING" id="225004.SAMN02745152_01241"/>
<dbReference type="PROSITE" id="PS51257">
    <property type="entry name" value="PROKAR_LIPOPROTEIN"/>
    <property type="match status" value="1"/>
</dbReference>
<dbReference type="Pfam" id="PF00497">
    <property type="entry name" value="SBP_bac_3"/>
    <property type="match status" value="1"/>
</dbReference>
<gene>
    <name evidence="4" type="ORF">SAMN02745152_01241</name>
</gene>
<reference evidence="4 5" key="1">
    <citation type="submission" date="2017-02" db="EMBL/GenBank/DDBJ databases">
        <authorList>
            <person name="Peterson S.W."/>
        </authorList>
    </citation>
    <scope>NUCLEOTIDE SEQUENCE [LARGE SCALE GENOMIC DNA]</scope>
    <source>
        <strain evidence="4 5">ATCC BAA-909</strain>
    </source>
</reference>
<sequence length="257" mass="27624">MKKVLFAVFAASAVFALAGCKEKKNVVINSKADLENLSIGCQAGTTGEIYIQEDLPNAKCNSFKNVIDASLSLKNGAIDAIIIDELPAKEVCKNNSDLTILDFDLATDVYAIAVQKGNTELLNSINKTISDMKTDGRYEALVADFMPTDGKIKIPAIEAKSGNGKIVMGTNAAFPPFEYVEGSKVVGFDASMAQYIANDCGKTLEISDMAFDGLIAALQSGSIDFVAAGMTATEERRQNVDFSEPYYESKQVVIVRK</sequence>
<organism evidence="4 5">
    <name type="scientific">Treponema berlinense</name>
    <dbReference type="NCBI Taxonomy" id="225004"/>
    <lineage>
        <taxon>Bacteria</taxon>
        <taxon>Pseudomonadati</taxon>
        <taxon>Spirochaetota</taxon>
        <taxon>Spirochaetia</taxon>
        <taxon>Spirochaetales</taxon>
        <taxon>Treponemataceae</taxon>
        <taxon>Treponema</taxon>
    </lineage>
</organism>
<dbReference type="Proteomes" id="UP000190395">
    <property type="component" value="Unassembled WGS sequence"/>
</dbReference>
<dbReference type="Gene3D" id="3.40.190.10">
    <property type="entry name" value="Periplasmic binding protein-like II"/>
    <property type="match status" value="2"/>
</dbReference>
<dbReference type="GeneID" id="303367483"/>
<evidence type="ECO:0000259" key="3">
    <source>
        <dbReference type="Pfam" id="PF00497"/>
    </source>
</evidence>
<keyword evidence="1 2" id="KW-0732">Signal</keyword>
<dbReference type="AlphaFoldDB" id="A0A1T4NJE0"/>
<dbReference type="InterPro" id="IPR001638">
    <property type="entry name" value="Solute-binding_3/MltF_N"/>
</dbReference>
<accession>A0A1T4NJE0</accession>